<comment type="cofactor">
    <cofactor evidence="14 15">
        <name>Mn(2+)</name>
        <dbReference type="ChEBI" id="CHEBI:29035"/>
    </cofactor>
    <cofactor evidence="14 15">
        <name>Mg(2+)</name>
        <dbReference type="ChEBI" id="CHEBI:18420"/>
    </cofactor>
    <text evidence="14 15">Manganese or magnesium. Binds 1 divalent metal ion per monomer in the absence of substrate. May bind a second metal ion after substrate binding.</text>
</comment>
<dbReference type="Proteomes" id="UP000463224">
    <property type="component" value="Unassembled WGS sequence"/>
</dbReference>
<feature type="domain" description="RNase H type-2" evidence="17">
    <location>
        <begin position="31"/>
        <end position="222"/>
    </location>
</feature>
<feature type="binding site" evidence="14 15">
    <location>
        <position position="37"/>
    </location>
    <ligand>
        <name>a divalent metal cation</name>
        <dbReference type="ChEBI" id="CHEBI:60240"/>
    </ligand>
</feature>
<dbReference type="GO" id="GO:0005737">
    <property type="term" value="C:cytoplasm"/>
    <property type="evidence" value="ECO:0007669"/>
    <property type="project" value="UniProtKB-SubCell"/>
</dbReference>
<keyword evidence="12 14" id="KW-0378">Hydrolase</keyword>
<dbReference type="RefSeq" id="WP_156713643.1">
    <property type="nucleotide sequence ID" value="NZ_WPHG01000003.1"/>
</dbReference>
<evidence type="ECO:0000256" key="10">
    <source>
        <dbReference type="ARBA" id="ARBA00022723"/>
    </source>
</evidence>
<keyword evidence="9 14" id="KW-0540">Nuclease</keyword>
<dbReference type="InterPro" id="IPR024567">
    <property type="entry name" value="RNase_HII/HIII_dom"/>
</dbReference>
<evidence type="ECO:0000256" key="2">
    <source>
        <dbReference type="ARBA" id="ARBA00001946"/>
    </source>
</evidence>
<evidence type="ECO:0000256" key="13">
    <source>
        <dbReference type="ARBA" id="ARBA00023211"/>
    </source>
</evidence>
<dbReference type="EMBL" id="WPHG01000003">
    <property type="protein sequence ID" value="MVA98743.1"/>
    <property type="molecule type" value="Genomic_DNA"/>
</dbReference>
<dbReference type="InterPro" id="IPR036397">
    <property type="entry name" value="RNaseH_sf"/>
</dbReference>
<evidence type="ECO:0000256" key="12">
    <source>
        <dbReference type="ARBA" id="ARBA00022801"/>
    </source>
</evidence>
<dbReference type="InterPro" id="IPR001352">
    <property type="entry name" value="RNase_HII/HIII"/>
</dbReference>
<evidence type="ECO:0000256" key="11">
    <source>
        <dbReference type="ARBA" id="ARBA00022759"/>
    </source>
</evidence>
<dbReference type="EC" id="3.1.26.4" evidence="6 14"/>
<dbReference type="Pfam" id="PF01351">
    <property type="entry name" value="RNase_HII"/>
    <property type="match status" value="1"/>
</dbReference>
<name>A0A844QL51_9HYPH</name>
<keyword evidence="11 14" id="KW-0255">Endonuclease</keyword>
<evidence type="ECO:0000256" key="4">
    <source>
        <dbReference type="ARBA" id="ARBA00004496"/>
    </source>
</evidence>
<dbReference type="GO" id="GO:0032299">
    <property type="term" value="C:ribonuclease H2 complex"/>
    <property type="evidence" value="ECO:0007669"/>
    <property type="project" value="TreeGrafter"/>
</dbReference>
<dbReference type="InterPro" id="IPR022898">
    <property type="entry name" value="RNase_HII"/>
</dbReference>
<keyword evidence="13 14" id="KW-0464">Manganese</keyword>
<reference evidence="18 19" key="1">
    <citation type="submission" date="2019-12" db="EMBL/GenBank/DDBJ databases">
        <title>Nitratireductor arenosus sp. nov., Isolated from sea sand, Jeju island, South Korea.</title>
        <authorList>
            <person name="Kim W."/>
        </authorList>
    </citation>
    <scope>NUCLEOTIDE SEQUENCE [LARGE SCALE GENOMIC DNA]</scope>
    <source>
        <strain evidence="18 19">CAU 1489</strain>
    </source>
</reference>
<keyword evidence="19" id="KW-1185">Reference proteome</keyword>
<sequence>MARPPDSPLLFDPADGPDFSHEERAMRRGFFFVCGVDEAGRGPLAGPVVAAAVILDPDAIPAGLDDSKRLSAATRSVLYKDILDRARAVGVASLSAQAIDRSNVLRASLEAMRRAVASLSIVPGFALIDGRDVPPALACPAEALVKGDRRAQSIAAASIVAKVMRDRMMAACGRRHTEYGFDRHMGYGTQIHREAIARGGAIARIHRLSFAPLRAAADTTTEA</sequence>
<comment type="similarity">
    <text evidence="5 14 16">Belongs to the RNase HII family.</text>
</comment>
<dbReference type="InterPro" id="IPR012337">
    <property type="entry name" value="RNaseH-like_sf"/>
</dbReference>
<evidence type="ECO:0000313" key="19">
    <source>
        <dbReference type="Proteomes" id="UP000463224"/>
    </source>
</evidence>
<dbReference type="GO" id="GO:0043137">
    <property type="term" value="P:DNA replication, removal of RNA primer"/>
    <property type="evidence" value="ECO:0007669"/>
    <property type="project" value="TreeGrafter"/>
</dbReference>
<dbReference type="GO" id="GO:0006298">
    <property type="term" value="P:mismatch repair"/>
    <property type="evidence" value="ECO:0007669"/>
    <property type="project" value="TreeGrafter"/>
</dbReference>
<feature type="binding site" evidence="14 15">
    <location>
        <position position="129"/>
    </location>
    <ligand>
        <name>a divalent metal cation</name>
        <dbReference type="ChEBI" id="CHEBI:60240"/>
    </ligand>
</feature>
<dbReference type="NCBIfam" id="NF000595">
    <property type="entry name" value="PRK00015.1-3"/>
    <property type="match status" value="1"/>
</dbReference>
<dbReference type="PANTHER" id="PTHR10954">
    <property type="entry name" value="RIBONUCLEASE H2 SUBUNIT A"/>
    <property type="match status" value="1"/>
</dbReference>
<evidence type="ECO:0000256" key="6">
    <source>
        <dbReference type="ARBA" id="ARBA00012180"/>
    </source>
</evidence>
<comment type="subcellular location">
    <subcellularLocation>
        <location evidence="4 14">Cytoplasm</location>
    </subcellularLocation>
</comment>
<dbReference type="HAMAP" id="MF_00052_B">
    <property type="entry name" value="RNase_HII_B"/>
    <property type="match status" value="1"/>
</dbReference>
<evidence type="ECO:0000256" key="16">
    <source>
        <dbReference type="RuleBase" id="RU003515"/>
    </source>
</evidence>
<dbReference type="GO" id="GO:0030145">
    <property type="term" value="F:manganese ion binding"/>
    <property type="evidence" value="ECO:0007669"/>
    <property type="project" value="UniProtKB-UniRule"/>
</dbReference>
<comment type="catalytic activity">
    <reaction evidence="1 14 15 16">
        <text>Endonucleolytic cleavage to 5'-phosphomonoester.</text>
        <dbReference type="EC" id="3.1.26.4"/>
    </reaction>
</comment>
<organism evidence="18 19">
    <name type="scientific">Nitratireductor arenosus</name>
    <dbReference type="NCBI Taxonomy" id="2682096"/>
    <lineage>
        <taxon>Bacteria</taxon>
        <taxon>Pseudomonadati</taxon>
        <taxon>Pseudomonadota</taxon>
        <taxon>Alphaproteobacteria</taxon>
        <taxon>Hyphomicrobiales</taxon>
        <taxon>Phyllobacteriaceae</taxon>
        <taxon>Nitratireductor</taxon>
    </lineage>
</organism>
<keyword evidence="8 14" id="KW-0963">Cytoplasm</keyword>
<evidence type="ECO:0000256" key="5">
    <source>
        <dbReference type="ARBA" id="ARBA00007383"/>
    </source>
</evidence>
<comment type="function">
    <text evidence="3 14 16">Endonuclease that specifically degrades the RNA of RNA-DNA hybrids.</text>
</comment>
<proteinExistence type="inferred from homology"/>
<feature type="binding site" evidence="14 15">
    <location>
        <position position="38"/>
    </location>
    <ligand>
        <name>a divalent metal cation</name>
        <dbReference type="ChEBI" id="CHEBI:60240"/>
    </ligand>
</feature>
<dbReference type="PANTHER" id="PTHR10954:SF18">
    <property type="entry name" value="RIBONUCLEASE HII"/>
    <property type="match status" value="1"/>
</dbReference>
<dbReference type="GO" id="GO:0003723">
    <property type="term" value="F:RNA binding"/>
    <property type="evidence" value="ECO:0007669"/>
    <property type="project" value="UniProtKB-UniRule"/>
</dbReference>
<dbReference type="Gene3D" id="3.30.420.10">
    <property type="entry name" value="Ribonuclease H-like superfamily/Ribonuclease H"/>
    <property type="match status" value="1"/>
</dbReference>
<dbReference type="PROSITE" id="PS51975">
    <property type="entry name" value="RNASE_H_2"/>
    <property type="match status" value="1"/>
</dbReference>
<protein>
    <recommendedName>
        <fullName evidence="7 14">Ribonuclease HII</fullName>
        <shortName evidence="14">RNase HII</shortName>
        <ecNumber evidence="6 14">3.1.26.4</ecNumber>
    </recommendedName>
</protein>
<evidence type="ECO:0000256" key="7">
    <source>
        <dbReference type="ARBA" id="ARBA00019179"/>
    </source>
</evidence>
<evidence type="ECO:0000256" key="8">
    <source>
        <dbReference type="ARBA" id="ARBA00022490"/>
    </source>
</evidence>
<evidence type="ECO:0000313" key="18">
    <source>
        <dbReference type="EMBL" id="MVA98743.1"/>
    </source>
</evidence>
<evidence type="ECO:0000256" key="14">
    <source>
        <dbReference type="HAMAP-Rule" id="MF_00052"/>
    </source>
</evidence>
<dbReference type="SUPFAM" id="SSF53098">
    <property type="entry name" value="Ribonuclease H-like"/>
    <property type="match status" value="1"/>
</dbReference>
<dbReference type="CDD" id="cd07182">
    <property type="entry name" value="RNase_HII_bacteria_HII_like"/>
    <property type="match status" value="1"/>
</dbReference>
<gene>
    <name evidence="14" type="primary">rnhB</name>
    <name evidence="18" type="ORF">GN330_15965</name>
</gene>
<keyword evidence="10 14" id="KW-0479">Metal-binding</keyword>
<evidence type="ECO:0000259" key="17">
    <source>
        <dbReference type="PROSITE" id="PS51975"/>
    </source>
</evidence>
<comment type="caution">
    <text evidence="18">The sequence shown here is derived from an EMBL/GenBank/DDBJ whole genome shotgun (WGS) entry which is preliminary data.</text>
</comment>
<dbReference type="AlphaFoldDB" id="A0A844QL51"/>
<comment type="cofactor">
    <cofactor evidence="2">
        <name>Mg(2+)</name>
        <dbReference type="ChEBI" id="CHEBI:18420"/>
    </cofactor>
</comment>
<dbReference type="GO" id="GO:0004523">
    <property type="term" value="F:RNA-DNA hybrid ribonuclease activity"/>
    <property type="evidence" value="ECO:0007669"/>
    <property type="project" value="UniProtKB-UniRule"/>
</dbReference>
<evidence type="ECO:0000256" key="1">
    <source>
        <dbReference type="ARBA" id="ARBA00000077"/>
    </source>
</evidence>
<evidence type="ECO:0000256" key="3">
    <source>
        <dbReference type="ARBA" id="ARBA00004065"/>
    </source>
</evidence>
<accession>A0A844QL51</accession>
<evidence type="ECO:0000256" key="9">
    <source>
        <dbReference type="ARBA" id="ARBA00022722"/>
    </source>
</evidence>
<evidence type="ECO:0000256" key="15">
    <source>
        <dbReference type="PROSITE-ProRule" id="PRU01319"/>
    </source>
</evidence>